<accession>A0A259TXS2</accession>
<dbReference type="InterPro" id="IPR011250">
    <property type="entry name" value="OMP/PagP_B-barrel"/>
</dbReference>
<comment type="caution">
    <text evidence="2">The sequence shown here is derived from an EMBL/GenBank/DDBJ whole genome shotgun (WGS) entry which is preliminary data.</text>
</comment>
<keyword evidence="3" id="KW-1185">Reference proteome</keyword>
<organism evidence="2 3">
    <name type="scientific">Rubricoccus marinus</name>
    <dbReference type="NCBI Taxonomy" id="716817"/>
    <lineage>
        <taxon>Bacteria</taxon>
        <taxon>Pseudomonadati</taxon>
        <taxon>Rhodothermota</taxon>
        <taxon>Rhodothermia</taxon>
        <taxon>Rhodothermales</taxon>
        <taxon>Rubricoccaceae</taxon>
        <taxon>Rubricoccus</taxon>
    </lineage>
</organism>
<feature type="signal peptide" evidence="1">
    <location>
        <begin position="1"/>
        <end position="21"/>
    </location>
</feature>
<evidence type="ECO:0008006" key="4">
    <source>
        <dbReference type="Google" id="ProtNLM"/>
    </source>
</evidence>
<proteinExistence type="predicted"/>
<dbReference type="SUPFAM" id="SSF56925">
    <property type="entry name" value="OMPA-like"/>
    <property type="match status" value="1"/>
</dbReference>
<evidence type="ECO:0000313" key="3">
    <source>
        <dbReference type="Proteomes" id="UP000216446"/>
    </source>
</evidence>
<keyword evidence="1" id="KW-0732">Signal</keyword>
<reference evidence="2 3" key="1">
    <citation type="submission" date="2016-11" db="EMBL/GenBank/DDBJ databases">
        <title>Study of marine rhodopsin-containing bacteria.</title>
        <authorList>
            <person name="Yoshizawa S."/>
            <person name="Kumagai Y."/>
            <person name="Kogure K."/>
        </authorList>
    </citation>
    <scope>NUCLEOTIDE SEQUENCE [LARGE SCALE GENOMIC DNA]</scope>
    <source>
        <strain evidence="2 3">SG-29</strain>
    </source>
</reference>
<dbReference type="EMBL" id="MQWB01000001">
    <property type="protein sequence ID" value="OZC02374.1"/>
    <property type="molecule type" value="Genomic_DNA"/>
</dbReference>
<dbReference type="Proteomes" id="UP000216446">
    <property type="component" value="Unassembled WGS sequence"/>
</dbReference>
<dbReference type="AlphaFoldDB" id="A0A259TXS2"/>
<protein>
    <recommendedName>
        <fullName evidence="4">Outer membrane protein beta-barrel domain-containing protein</fullName>
    </recommendedName>
</protein>
<dbReference type="RefSeq" id="WP_094546562.1">
    <property type="nucleotide sequence ID" value="NZ_MQWB01000001.1"/>
</dbReference>
<dbReference type="InParanoid" id="A0A259TXS2"/>
<name>A0A259TXS2_9BACT</name>
<evidence type="ECO:0000256" key="1">
    <source>
        <dbReference type="SAM" id="SignalP"/>
    </source>
</evidence>
<feature type="chain" id="PRO_5012582198" description="Outer membrane protein beta-barrel domain-containing protein" evidence="1">
    <location>
        <begin position="22"/>
        <end position="408"/>
    </location>
</feature>
<gene>
    <name evidence="2" type="ORF">BSZ36_04910</name>
</gene>
<sequence length="408" mass="44248">MRVFLFLLCLLPFVVGPSASAQTDSLAAADQARLDALIGAPDVEGLRSWQREGDAPDDVGALLERVDARTEAGSAAVKTYVLQQVRVGASYTEALAGPTAVRLYQRFLELAEAEDYNEALVYIEASRYFLVRHTRSVTAILDAAQQNVFDLLQDGQYVAARSALNAVEQYMGSRHPDHRPFIDRLSTQRVIADARLEDGERRVSRYERNEPAIRRAGGSVKLGVATRSAPGSVSLASAGGNLDFDGFEGGVTLSVNPEGFVFLTPRIALGLGGELTRATFENRGSSDPFQLDIPMETTSIYGMARYMLRTTVGVRPYLQAGVGQLRSRRRRASGTYISRTTGGPLPFTIPERSEVGIQVRAALGLDYVTCASCPISLGGEFAVLRNSTDDALVSPWQSGFGFRAAYSF</sequence>
<evidence type="ECO:0000313" key="2">
    <source>
        <dbReference type="EMBL" id="OZC02374.1"/>
    </source>
</evidence>